<keyword evidence="2" id="KW-1185">Reference proteome</keyword>
<dbReference type="OrthoDB" id="10612971at2759"/>
<name>A0A8N4EQN2_ELAGV</name>
<keyword evidence="1" id="KW-0472">Membrane</keyword>
<keyword evidence="1" id="KW-0812">Transmembrane</keyword>
<evidence type="ECO:0000313" key="2">
    <source>
        <dbReference type="Proteomes" id="UP000504607"/>
    </source>
</evidence>
<accession>A0A8N4EQN2</accession>
<sequence length="150" mass="15618">MDGIDGTDGGGANGGVAEAPTFDLEAPALVAAAGPLPKMLAFEGFTVTSLAIGALVRPPKKLSAHKLLPAAYYLDDFVLFLFGVGLMVLSVAVAGNLVHGNIAKAVMWGTLAPLLLLLALDPTCFTEVAKKKEWCHAMKQEIAAIEKNES</sequence>
<proteinExistence type="predicted"/>
<evidence type="ECO:0000313" key="3">
    <source>
        <dbReference type="RefSeq" id="XP_029117115.1"/>
    </source>
</evidence>
<dbReference type="GeneID" id="114912904"/>
<protein>
    <submittedName>
        <fullName evidence="3">Uncharacterized protein LOC114912904</fullName>
    </submittedName>
</protein>
<organism evidence="2 3">
    <name type="scientific">Elaeis guineensis var. tenera</name>
    <name type="common">Oil palm</name>
    <dbReference type="NCBI Taxonomy" id="51953"/>
    <lineage>
        <taxon>Eukaryota</taxon>
        <taxon>Viridiplantae</taxon>
        <taxon>Streptophyta</taxon>
        <taxon>Embryophyta</taxon>
        <taxon>Tracheophyta</taxon>
        <taxon>Spermatophyta</taxon>
        <taxon>Magnoliopsida</taxon>
        <taxon>Liliopsida</taxon>
        <taxon>Arecaceae</taxon>
        <taxon>Arecoideae</taxon>
        <taxon>Cocoseae</taxon>
        <taxon>Elaeidinae</taxon>
        <taxon>Elaeis</taxon>
    </lineage>
</organism>
<dbReference type="AlphaFoldDB" id="A0A8N4EQN2"/>
<dbReference type="Proteomes" id="UP000504607">
    <property type="component" value="Unplaced"/>
</dbReference>
<evidence type="ECO:0000256" key="1">
    <source>
        <dbReference type="SAM" id="Phobius"/>
    </source>
</evidence>
<feature type="transmembrane region" description="Helical" evidence="1">
    <location>
        <begin position="77"/>
        <end position="99"/>
    </location>
</feature>
<reference evidence="3" key="1">
    <citation type="submission" date="2025-08" db="UniProtKB">
        <authorList>
            <consortium name="RefSeq"/>
        </authorList>
    </citation>
    <scope>IDENTIFICATION</scope>
</reference>
<keyword evidence="1" id="KW-1133">Transmembrane helix</keyword>
<dbReference type="KEGG" id="egu:114912904"/>
<dbReference type="RefSeq" id="XP_029117115.1">
    <property type="nucleotide sequence ID" value="XM_029261282.1"/>
</dbReference>
<gene>
    <name evidence="3" type="primary">LOC114912904</name>
</gene>